<dbReference type="AlphaFoldDB" id="A0A382G1F2"/>
<feature type="non-terminal residue" evidence="3">
    <location>
        <position position="50"/>
    </location>
</feature>
<dbReference type="GO" id="GO:0005737">
    <property type="term" value="C:cytoplasm"/>
    <property type="evidence" value="ECO:0007669"/>
    <property type="project" value="TreeGrafter"/>
</dbReference>
<dbReference type="PANTHER" id="PTHR13774:SF17">
    <property type="entry name" value="PHENAZINE BIOSYNTHESIS-LIKE DOMAIN-CONTAINING PROTEIN"/>
    <property type="match status" value="1"/>
</dbReference>
<sequence length="50" mass="5393">MGIPVFQVDAFTAKAFSGNPAAVCLLEEEAEVQWMQSVAAEMNLSETAFL</sequence>
<dbReference type="EMBL" id="UINC01052876">
    <property type="protein sequence ID" value="SVB68712.1"/>
    <property type="molecule type" value="Genomic_DNA"/>
</dbReference>
<protein>
    <recommendedName>
        <fullName evidence="4">PhzF family phenazine biosynthesis protein</fullName>
    </recommendedName>
</protein>
<evidence type="ECO:0008006" key="4">
    <source>
        <dbReference type="Google" id="ProtNLM"/>
    </source>
</evidence>
<comment type="similarity">
    <text evidence="1">Belongs to the PhzF family.</text>
</comment>
<gene>
    <name evidence="3" type="ORF">METZ01_LOCUS221566</name>
</gene>
<evidence type="ECO:0000256" key="2">
    <source>
        <dbReference type="ARBA" id="ARBA00023235"/>
    </source>
</evidence>
<name>A0A382G1F2_9ZZZZ</name>
<dbReference type="GO" id="GO:0016853">
    <property type="term" value="F:isomerase activity"/>
    <property type="evidence" value="ECO:0007669"/>
    <property type="project" value="UniProtKB-KW"/>
</dbReference>
<dbReference type="SUPFAM" id="SSF54506">
    <property type="entry name" value="Diaminopimelate epimerase-like"/>
    <property type="match status" value="1"/>
</dbReference>
<dbReference type="InterPro" id="IPR003719">
    <property type="entry name" value="Phenazine_PhzF-like"/>
</dbReference>
<proteinExistence type="inferred from homology"/>
<reference evidence="3" key="1">
    <citation type="submission" date="2018-05" db="EMBL/GenBank/DDBJ databases">
        <authorList>
            <person name="Lanie J.A."/>
            <person name="Ng W.-L."/>
            <person name="Kazmierczak K.M."/>
            <person name="Andrzejewski T.M."/>
            <person name="Davidsen T.M."/>
            <person name="Wayne K.J."/>
            <person name="Tettelin H."/>
            <person name="Glass J.I."/>
            <person name="Rusch D."/>
            <person name="Podicherti R."/>
            <person name="Tsui H.-C.T."/>
            <person name="Winkler M.E."/>
        </authorList>
    </citation>
    <scope>NUCLEOTIDE SEQUENCE</scope>
</reference>
<dbReference type="PANTHER" id="PTHR13774">
    <property type="entry name" value="PHENAZINE BIOSYNTHESIS PROTEIN"/>
    <property type="match status" value="1"/>
</dbReference>
<dbReference type="Pfam" id="PF02567">
    <property type="entry name" value="PhzC-PhzF"/>
    <property type="match status" value="1"/>
</dbReference>
<keyword evidence="2" id="KW-0413">Isomerase</keyword>
<evidence type="ECO:0000256" key="1">
    <source>
        <dbReference type="ARBA" id="ARBA00008270"/>
    </source>
</evidence>
<evidence type="ECO:0000313" key="3">
    <source>
        <dbReference type="EMBL" id="SVB68712.1"/>
    </source>
</evidence>
<organism evidence="3">
    <name type="scientific">marine metagenome</name>
    <dbReference type="NCBI Taxonomy" id="408172"/>
    <lineage>
        <taxon>unclassified sequences</taxon>
        <taxon>metagenomes</taxon>
        <taxon>ecological metagenomes</taxon>
    </lineage>
</organism>
<dbReference type="Gene3D" id="3.10.310.10">
    <property type="entry name" value="Diaminopimelate Epimerase, Chain A, domain 1"/>
    <property type="match status" value="1"/>
</dbReference>
<accession>A0A382G1F2</accession>